<dbReference type="EMBL" id="JACGWN010000004">
    <property type="protein sequence ID" value="KAL0451909.1"/>
    <property type="molecule type" value="Genomic_DNA"/>
</dbReference>
<accession>A0AAW2XCV9</accession>
<reference evidence="2" key="1">
    <citation type="submission" date="2020-06" db="EMBL/GenBank/DDBJ databases">
        <authorList>
            <person name="Li T."/>
            <person name="Hu X."/>
            <person name="Zhang T."/>
            <person name="Song X."/>
            <person name="Zhang H."/>
            <person name="Dai N."/>
            <person name="Sheng W."/>
            <person name="Hou X."/>
            <person name="Wei L."/>
        </authorList>
    </citation>
    <scope>NUCLEOTIDE SEQUENCE</scope>
    <source>
        <strain evidence="2">KEN1</strain>
        <tissue evidence="2">Leaf</tissue>
    </source>
</reference>
<reference evidence="2" key="2">
    <citation type="journal article" date="2024" name="Plant">
        <title>Genomic evolution and insights into agronomic trait innovations of Sesamum species.</title>
        <authorList>
            <person name="Miao H."/>
            <person name="Wang L."/>
            <person name="Qu L."/>
            <person name="Liu H."/>
            <person name="Sun Y."/>
            <person name="Le M."/>
            <person name="Wang Q."/>
            <person name="Wei S."/>
            <person name="Zheng Y."/>
            <person name="Lin W."/>
            <person name="Duan Y."/>
            <person name="Cao H."/>
            <person name="Xiong S."/>
            <person name="Wang X."/>
            <person name="Wei L."/>
            <person name="Li C."/>
            <person name="Ma Q."/>
            <person name="Ju M."/>
            <person name="Zhao R."/>
            <person name="Li G."/>
            <person name="Mu C."/>
            <person name="Tian Q."/>
            <person name="Mei H."/>
            <person name="Zhang T."/>
            <person name="Gao T."/>
            <person name="Zhang H."/>
        </authorList>
    </citation>
    <scope>NUCLEOTIDE SEQUENCE</scope>
    <source>
        <strain evidence="2">KEN1</strain>
    </source>
</reference>
<feature type="compositionally biased region" description="Basic and acidic residues" evidence="1">
    <location>
        <begin position="219"/>
        <end position="230"/>
    </location>
</feature>
<protein>
    <submittedName>
        <fullName evidence="2">Uncharacterized protein</fullName>
    </submittedName>
</protein>
<gene>
    <name evidence="2" type="ORF">Slati_1169000</name>
</gene>
<proteinExistence type="predicted"/>
<feature type="region of interest" description="Disordered" evidence="1">
    <location>
        <begin position="213"/>
        <end position="243"/>
    </location>
</feature>
<evidence type="ECO:0000256" key="1">
    <source>
        <dbReference type="SAM" id="MobiDB-lite"/>
    </source>
</evidence>
<name>A0AAW2XCV9_9LAMI</name>
<evidence type="ECO:0000313" key="2">
    <source>
        <dbReference type="EMBL" id="KAL0451909.1"/>
    </source>
</evidence>
<dbReference type="AlphaFoldDB" id="A0AAW2XCV9"/>
<organism evidence="2">
    <name type="scientific">Sesamum latifolium</name>
    <dbReference type="NCBI Taxonomy" id="2727402"/>
    <lineage>
        <taxon>Eukaryota</taxon>
        <taxon>Viridiplantae</taxon>
        <taxon>Streptophyta</taxon>
        <taxon>Embryophyta</taxon>
        <taxon>Tracheophyta</taxon>
        <taxon>Spermatophyta</taxon>
        <taxon>Magnoliopsida</taxon>
        <taxon>eudicotyledons</taxon>
        <taxon>Gunneridae</taxon>
        <taxon>Pentapetalae</taxon>
        <taxon>asterids</taxon>
        <taxon>lamiids</taxon>
        <taxon>Lamiales</taxon>
        <taxon>Pedaliaceae</taxon>
        <taxon>Sesamum</taxon>
    </lineage>
</organism>
<sequence>MSNHGVVSNANNQSANVLQVTDSSAEAVSVEFINGLQPDQMKSEIPADVNNTNEHGEAGILKGQSGQNADIQGEEDNLASATLDSESKISGPGIKAVETKEASHDTLVSGVVIEDLLHKTETLQNIDASAEIRDVADSAEISCSANTVDEIALAEVTHGNIGPVDENTLPEKSLLSTPSVKPDISTETSDVTVTLVSPVDKEVIQNTILAGGENADNFDASKGEECDKDGNQNGNLEPKATEHSDVVSLVSPVDKEVNQNTILAGGENASNFDASKGEQCDKDVNQNGTWNQSPPSTLMWFLCTLLLAKKSAKVPSWLKVRLLVT</sequence>
<comment type="caution">
    <text evidence="2">The sequence shown here is derived from an EMBL/GenBank/DDBJ whole genome shotgun (WGS) entry which is preliminary data.</text>
</comment>